<feature type="transmembrane region" description="Helical" evidence="10">
    <location>
        <begin position="63"/>
        <end position="80"/>
    </location>
</feature>
<proteinExistence type="inferred from homology"/>
<dbReference type="GO" id="GO:0008374">
    <property type="term" value="F:O-acyltransferase activity"/>
    <property type="evidence" value="ECO:0007669"/>
    <property type="project" value="InterPro"/>
</dbReference>
<evidence type="ECO:0000256" key="6">
    <source>
        <dbReference type="ARBA" id="ARBA00023098"/>
    </source>
</evidence>
<protein>
    <submittedName>
        <fullName evidence="12">Acyl-CoA--sterol O-acyltransferase</fullName>
    </submittedName>
</protein>
<gene>
    <name evidence="12" type="ORF">CEY00_Acc20528</name>
</gene>
<evidence type="ECO:0000256" key="1">
    <source>
        <dbReference type="ARBA" id="ARBA00004141"/>
    </source>
</evidence>
<keyword evidence="5 10" id="KW-1133">Transmembrane helix</keyword>
<comment type="subcellular location">
    <subcellularLocation>
        <location evidence="1">Membrane</location>
        <topology evidence="1">Multi-pass membrane protein</topology>
    </subcellularLocation>
</comment>
<feature type="region of interest" description="Disordered" evidence="9">
    <location>
        <begin position="111"/>
        <end position="136"/>
    </location>
</feature>
<evidence type="ECO:0000313" key="13">
    <source>
        <dbReference type="Proteomes" id="UP000241394"/>
    </source>
</evidence>
<keyword evidence="6" id="KW-0443">Lipid metabolism</keyword>
<dbReference type="PANTHER" id="PTHR31595:SF38">
    <property type="entry name" value="MBOAT (MEMBRANE BOUND O-ACYL TRANSFERASE) FAMILY PROTEIN"/>
    <property type="match status" value="1"/>
</dbReference>
<dbReference type="FunCoup" id="A0A2R6Q9U0">
    <property type="interactions" value="1"/>
</dbReference>
<evidence type="ECO:0000256" key="5">
    <source>
        <dbReference type="ARBA" id="ARBA00022989"/>
    </source>
</evidence>
<comment type="caution">
    <text evidence="12">The sequence shown here is derived from an EMBL/GenBank/DDBJ whole genome shotgun (WGS) entry which is preliminary data.</text>
</comment>
<reference evidence="12 13" key="1">
    <citation type="submission" date="2017-07" db="EMBL/GenBank/DDBJ databases">
        <title>An improved, manually edited Actinidia chinensis var. chinensis (kiwifruit) genome highlights the challenges associated with draft genomes and gene prediction in plants.</title>
        <authorList>
            <person name="Pilkington S."/>
            <person name="Crowhurst R."/>
            <person name="Hilario E."/>
            <person name="Nardozza S."/>
            <person name="Fraser L."/>
            <person name="Peng Y."/>
            <person name="Gunaseelan K."/>
            <person name="Simpson R."/>
            <person name="Tahir J."/>
            <person name="Deroles S."/>
            <person name="Templeton K."/>
            <person name="Luo Z."/>
            <person name="Davy M."/>
            <person name="Cheng C."/>
            <person name="Mcneilage M."/>
            <person name="Scaglione D."/>
            <person name="Liu Y."/>
            <person name="Zhang Q."/>
            <person name="Datson P."/>
            <person name="De Silva N."/>
            <person name="Gardiner S."/>
            <person name="Bassett H."/>
            <person name="Chagne D."/>
            <person name="Mccallum J."/>
            <person name="Dzierzon H."/>
            <person name="Deng C."/>
            <person name="Wang Y.-Y."/>
            <person name="Barron N."/>
            <person name="Manako K."/>
            <person name="Bowen J."/>
            <person name="Foster T."/>
            <person name="Erridge Z."/>
            <person name="Tiffin H."/>
            <person name="Waite C."/>
            <person name="Davies K."/>
            <person name="Grierson E."/>
            <person name="Laing W."/>
            <person name="Kirk R."/>
            <person name="Chen X."/>
            <person name="Wood M."/>
            <person name="Montefiori M."/>
            <person name="Brummell D."/>
            <person name="Schwinn K."/>
            <person name="Catanach A."/>
            <person name="Fullerton C."/>
            <person name="Li D."/>
            <person name="Meiyalaghan S."/>
            <person name="Nieuwenhuizen N."/>
            <person name="Read N."/>
            <person name="Prakash R."/>
            <person name="Hunter D."/>
            <person name="Zhang H."/>
            <person name="Mckenzie M."/>
            <person name="Knabel M."/>
            <person name="Harris A."/>
            <person name="Allan A."/>
            <person name="Chen A."/>
            <person name="Janssen B."/>
            <person name="Plunkett B."/>
            <person name="Dwamena C."/>
            <person name="Voogd C."/>
            <person name="Leif D."/>
            <person name="Lafferty D."/>
            <person name="Souleyre E."/>
            <person name="Varkonyi-Gasic E."/>
            <person name="Gambi F."/>
            <person name="Hanley J."/>
            <person name="Yao J.-L."/>
            <person name="Cheung J."/>
            <person name="David K."/>
            <person name="Warren B."/>
            <person name="Marsh K."/>
            <person name="Snowden K."/>
            <person name="Lin-Wang K."/>
            <person name="Brian L."/>
            <person name="Martinez-Sanchez M."/>
            <person name="Wang M."/>
            <person name="Ileperuma N."/>
            <person name="Macnee N."/>
            <person name="Campin R."/>
            <person name="Mcatee P."/>
            <person name="Drummond R."/>
            <person name="Espley R."/>
            <person name="Ireland H."/>
            <person name="Wu R."/>
            <person name="Atkinson R."/>
            <person name="Karunairetnam S."/>
            <person name="Bulley S."/>
            <person name="Chunkath S."/>
            <person name="Hanley Z."/>
            <person name="Storey R."/>
            <person name="Thrimawithana A."/>
            <person name="Thomson S."/>
            <person name="David C."/>
            <person name="Testolin R."/>
        </authorList>
    </citation>
    <scope>NUCLEOTIDE SEQUENCE [LARGE SCALE GENOMIC DNA]</scope>
    <source>
        <strain evidence="13">cv. Red5</strain>
        <tissue evidence="12">Young leaf</tissue>
    </source>
</reference>
<dbReference type="GO" id="GO:0016020">
    <property type="term" value="C:membrane"/>
    <property type="evidence" value="ECO:0007669"/>
    <property type="project" value="UniProtKB-SubCell"/>
</dbReference>
<dbReference type="STRING" id="1590841.A0A2R6Q9U0"/>
<dbReference type="Gramene" id="PSS04672">
    <property type="protein sequence ID" value="PSS04672"/>
    <property type="gene ID" value="CEY00_Acc20528"/>
</dbReference>
<name>A0A2R6Q9U0_ACTCC</name>
<keyword evidence="4 10" id="KW-0812">Transmembrane</keyword>
<dbReference type="InterPro" id="IPR017088">
    <property type="entry name" value="Wax_synthase_Magnoliopsida"/>
</dbReference>
<keyword evidence="8 12" id="KW-0012">Acyltransferase</keyword>
<dbReference type="GO" id="GO:0006629">
    <property type="term" value="P:lipid metabolic process"/>
    <property type="evidence" value="ECO:0007669"/>
    <property type="project" value="UniProtKB-KW"/>
</dbReference>
<dbReference type="PANTHER" id="PTHR31595">
    <property type="entry name" value="LONG-CHAIN-ALCOHOL O-FATTY-ACYLTRANSFERASE 3-RELATED"/>
    <property type="match status" value="1"/>
</dbReference>
<dbReference type="InterPro" id="IPR044851">
    <property type="entry name" value="Wax_synthase"/>
</dbReference>
<dbReference type="OrthoDB" id="1077582at2759"/>
<dbReference type="InParanoid" id="A0A2R6Q9U0"/>
<feature type="transmembrane region" description="Helical" evidence="10">
    <location>
        <begin position="166"/>
        <end position="192"/>
    </location>
</feature>
<feature type="transmembrane region" description="Helical" evidence="10">
    <location>
        <begin position="307"/>
        <end position="327"/>
    </location>
</feature>
<evidence type="ECO:0000256" key="4">
    <source>
        <dbReference type="ARBA" id="ARBA00022692"/>
    </source>
</evidence>
<feature type="transmembrane region" description="Helical" evidence="10">
    <location>
        <begin position="275"/>
        <end position="295"/>
    </location>
</feature>
<evidence type="ECO:0000256" key="2">
    <source>
        <dbReference type="ARBA" id="ARBA00007282"/>
    </source>
</evidence>
<dbReference type="Pfam" id="PF13813">
    <property type="entry name" value="MBOAT_2"/>
    <property type="match status" value="1"/>
</dbReference>
<dbReference type="Proteomes" id="UP000241394">
    <property type="component" value="Chromosome LG18"/>
</dbReference>
<dbReference type="OMA" id="YINRETP"/>
<accession>A0A2R6Q9U0</accession>
<sequence>MEGEIRNGIVVWITVLASLCYCHTIAKFIPKGTARLFSLLPIIFLFLSLPLKLTTIHLGSTTAFFIAWLANFKLLLFAFGKGPLGSSNPSITLRHFILLACLPIKVQPPPAPTPNPKKPQETKFQKYPSHQNSHKPPLNYGTKIPFLALLVNVYKYKEFIHPKVILVFYCLHIYIMLELLLVIVAALVRAVARLELEPPFNEPYHSTSLQNFWGRRWNLIVTGILRPTVYHPVRLIFGRLIGKKWALVPAVLATFFVSGVMHELIFYYAGRLRPTWEVTCFFLIHGVFVATEIVIKKELNGKLRLPAVVSGPAAIAFVVFTALWLFFPPVMRFNADAKVLRETAAIKGFIKDAFRASNIWIFQCKKWIGNNFILNF</sequence>
<organism evidence="12 13">
    <name type="scientific">Actinidia chinensis var. chinensis</name>
    <name type="common">Chinese soft-hair kiwi</name>
    <dbReference type="NCBI Taxonomy" id="1590841"/>
    <lineage>
        <taxon>Eukaryota</taxon>
        <taxon>Viridiplantae</taxon>
        <taxon>Streptophyta</taxon>
        <taxon>Embryophyta</taxon>
        <taxon>Tracheophyta</taxon>
        <taxon>Spermatophyta</taxon>
        <taxon>Magnoliopsida</taxon>
        <taxon>eudicotyledons</taxon>
        <taxon>Gunneridae</taxon>
        <taxon>Pentapetalae</taxon>
        <taxon>asterids</taxon>
        <taxon>Ericales</taxon>
        <taxon>Actinidiaceae</taxon>
        <taxon>Actinidia</taxon>
    </lineage>
</organism>
<reference evidence="13" key="2">
    <citation type="journal article" date="2018" name="BMC Genomics">
        <title>A manually annotated Actinidia chinensis var. chinensis (kiwifruit) genome highlights the challenges associated with draft genomes and gene prediction in plants.</title>
        <authorList>
            <person name="Pilkington S.M."/>
            <person name="Crowhurst R."/>
            <person name="Hilario E."/>
            <person name="Nardozza S."/>
            <person name="Fraser L."/>
            <person name="Peng Y."/>
            <person name="Gunaseelan K."/>
            <person name="Simpson R."/>
            <person name="Tahir J."/>
            <person name="Deroles S.C."/>
            <person name="Templeton K."/>
            <person name="Luo Z."/>
            <person name="Davy M."/>
            <person name="Cheng C."/>
            <person name="McNeilage M."/>
            <person name="Scaglione D."/>
            <person name="Liu Y."/>
            <person name="Zhang Q."/>
            <person name="Datson P."/>
            <person name="De Silva N."/>
            <person name="Gardiner S.E."/>
            <person name="Bassett H."/>
            <person name="Chagne D."/>
            <person name="McCallum J."/>
            <person name="Dzierzon H."/>
            <person name="Deng C."/>
            <person name="Wang Y.Y."/>
            <person name="Barron L."/>
            <person name="Manako K."/>
            <person name="Bowen J."/>
            <person name="Foster T.M."/>
            <person name="Erridge Z.A."/>
            <person name="Tiffin H."/>
            <person name="Waite C.N."/>
            <person name="Davies K.M."/>
            <person name="Grierson E.P."/>
            <person name="Laing W.A."/>
            <person name="Kirk R."/>
            <person name="Chen X."/>
            <person name="Wood M."/>
            <person name="Montefiori M."/>
            <person name="Brummell D.A."/>
            <person name="Schwinn K.E."/>
            <person name="Catanach A."/>
            <person name="Fullerton C."/>
            <person name="Li D."/>
            <person name="Meiyalaghan S."/>
            <person name="Nieuwenhuizen N."/>
            <person name="Read N."/>
            <person name="Prakash R."/>
            <person name="Hunter D."/>
            <person name="Zhang H."/>
            <person name="McKenzie M."/>
            <person name="Knabel M."/>
            <person name="Harris A."/>
            <person name="Allan A.C."/>
            <person name="Gleave A."/>
            <person name="Chen A."/>
            <person name="Janssen B.J."/>
            <person name="Plunkett B."/>
            <person name="Ampomah-Dwamena C."/>
            <person name="Voogd C."/>
            <person name="Leif D."/>
            <person name="Lafferty D."/>
            <person name="Souleyre E.J.F."/>
            <person name="Varkonyi-Gasic E."/>
            <person name="Gambi F."/>
            <person name="Hanley J."/>
            <person name="Yao J.L."/>
            <person name="Cheung J."/>
            <person name="David K.M."/>
            <person name="Warren B."/>
            <person name="Marsh K."/>
            <person name="Snowden K.C."/>
            <person name="Lin-Wang K."/>
            <person name="Brian L."/>
            <person name="Martinez-Sanchez M."/>
            <person name="Wang M."/>
            <person name="Ileperuma N."/>
            <person name="Macnee N."/>
            <person name="Campin R."/>
            <person name="McAtee P."/>
            <person name="Drummond R.S.M."/>
            <person name="Espley R.V."/>
            <person name="Ireland H.S."/>
            <person name="Wu R."/>
            <person name="Atkinson R.G."/>
            <person name="Karunairetnam S."/>
            <person name="Bulley S."/>
            <person name="Chunkath S."/>
            <person name="Hanley Z."/>
            <person name="Storey R."/>
            <person name="Thrimawithana A.H."/>
            <person name="Thomson S."/>
            <person name="David C."/>
            <person name="Testolin R."/>
            <person name="Huang H."/>
            <person name="Hellens R.P."/>
            <person name="Schaffer R.J."/>
        </authorList>
    </citation>
    <scope>NUCLEOTIDE SEQUENCE [LARGE SCALE GENOMIC DNA]</scope>
    <source>
        <strain evidence="13">cv. Red5</strain>
    </source>
</reference>
<evidence type="ECO:0000256" key="8">
    <source>
        <dbReference type="ARBA" id="ARBA00023315"/>
    </source>
</evidence>
<dbReference type="PIRSF" id="PIRSF037006">
    <property type="entry name" value="Wax_synthase"/>
    <property type="match status" value="1"/>
</dbReference>
<dbReference type="InterPro" id="IPR032805">
    <property type="entry name" value="Wax_synthase_dom"/>
</dbReference>
<keyword evidence="3 12" id="KW-0808">Transferase</keyword>
<feature type="transmembrane region" description="Helical" evidence="10">
    <location>
        <begin position="245"/>
        <end position="269"/>
    </location>
</feature>
<keyword evidence="13" id="KW-1185">Reference proteome</keyword>
<dbReference type="AlphaFoldDB" id="A0A2R6Q9U0"/>
<keyword evidence="7 10" id="KW-0472">Membrane</keyword>
<feature type="domain" description="Wax synthase" evidence="11">
    <location>
        <begin position="197"/>
        <end position="283"/>
    </location>
</feature>
<comment type="similarity">
    <text evidence="2">Belongs to the wax synthase family.</text>
</comment>
<dbReference type="EMBL" id="NKQK01000018">
    <property type="protein sequence ID" value="PSS04672.1"/>
    <property type="molecule type" value="Genomic_DNA"/>
</dbReference>
<evidence type="ECO:0000313" key="12">
    <source>
        <dbReference type="EMBL" id="PSS04672.1"/>
    </source>
</evidence>
<evidence type="ECO:0000259" key="11">
    <source>
        <dbReference type="Pfam" id="PF13813"/>
    </source>
</evidence>
<evidence type="ECO:0000256" key="7">
    <source>
        <dbReference type="ARBA" id="ARBA00023136"/>
    </source>
</evidence>
<evidence type="ECO:0000256" key="3">
    <source>
        <dbReference type="ARBA" id="ARBA00022679"/>
    </source>
</evidence>
<evidence type="ECO:0000256" key="9">
    <source>
        <dbReference type="SAM" id="MobiDB-lite"/>
    </source>
</evidence>
<evidence type="ECO:0000256" key="10">
    <source>
        <dbReference type="SAM" id="Phobius"/>
    </source>
</evidence>
<feature type="transmembrane region" description="Helical" evidence="10">
    <location>
        <begin position="7"/>
        <end position="26"/>
    </location>
</feature>
<feature type="transmembrane region" description="Helical" evidence="10">
    <location>
        <begin position="32"/>
        <end position="51"/>
    </location>
</feature>